<name>A0A8J2PKJ5_9HEXA</name>
<evidence type="ECO:0000256" key="10">
    <source>
        <dbReference type="ARBA" id="ARBA00023180"/>
    </source>
</evidence>
<keyword evidence="4" id="KW-0716">Sensory transduction</keyword>
<evidence type="ECO:0000256" key="3">
    <source>
        <dbReference type="ARBA" id="ARBA00022475"/>
    </source>
</evidence>
<evidence type="ECO:0000256" key="1">
    <source>
        <dbReference type="ARBA" id="ARBA00004236"/>
    </source>
</evidence>
<protein>
    <recommendedName>
        <fullName evidence="11">Sensory neuron membrane protein 2</fullName>
    </recommendedName>
</protein>
<accession>A0A8J2PKJ5</accession>
<evidence type="ECO:0000256" key="7">
    <source>
        <dbReference type="ARBA" id="ARBA00023136"/>
    </source>
</evidence>
<dbReference type="Pfam" id="PF01130">
    <property type="entry name" value="CD36"/>
    <property type="match status" value="1"/>
</dbReference>
<comment type="subcellular location">
    <subcellularLocation>
        <location evidence="1">Cell membrane</location>
    </subcellularLocation>
</comment>
<dbReference type="GO" id="GO:0005737">
    <property type="term" value="C:cytoplasm"/>
    <property type="evidence" value="ECO:0007669"/>
    <property type="project" value="TreeGrafter"/>
</dbReference>
<evidence type="ECO:0000256" key="6">
    <source>
        <dbReference type="ARBA" id="ARBA00022989"/>
    </source>
</evidence>
<gene>
    <name evidence="12" type="ORF">AFUS01_LOCUS27807</name>
</gene>
<keyword evidence="3" id="KW-1003">Cell membrane</keyword>
<evidence type="ECO:0000256" key="8">
    <source>
        <dbReference type="ARBA" id="ARBA00023157"/>
    </source>
</evidence>
<dbReference type="OrthoDB" id="195015at2759"/>
<keyword evidence="10" id="KW-0325">Glycoprotein</keyword>
<keyword evidence="5" id="KW-0812">Transmembrane</keyword>
<dbReference type="PANTHER" id="PTHR11923">
    <property type="entry name" value="SCAVENGER RECEPTOR CLASS B TYPE-1 SR-B1"/>
    <property type="match status" value="1"/>
</dbReference>
<keyword evidence="6" id="KW-1133">Transmembrane helix</keyword>
<evidence type="ECO:0000256" key="4">
    <source>
        <dbReference type="ARBA" id="ARBA00022606"/>
    </source>
</evidence>
<keyword evidence="7" id="KW-0472">Membrane</keyword>
<evidence type="ECO:0000313" key="13">
    <source>
        <dbReference type="Proteomes" id="UP000708208"/>
    </source>
</evidence>
<dbReference type="GO" id="GO:0005886">
    <property type="term" value="C:plasma membrane"/>
    <property type="evidence" value="ECO:0007669"/>
    <property type="project" value="UniProtKB-SubCell"/>
</dbReference>
<evidence type="ECO:0000256" key="9">
    <source>
        <dbReference type="ARBA" id="ARBA00023170"/>
    </source>
</evidence>
<dbReference type="InterPro" id="IPR002159">
    <property type="entry name" value="CD36_fam"/>
</dbReference>
<comment type="similarity">
    <text evidence="2">Belongs to the CD36 family.</text>
</comment>
<proteinExistence type="inferred from homology"/>
<comment type="caution">
    <text evidence="12">The sequence shown here is derived from an EMBL/GenBank/DDBJ whole genome shotgun (WGS) entry which is preliminary data.</text>
</comment>
<keyword evidence="8" id="KW-1015">Disulfide bond</keyword>
<dbReference type="Proteomes" id="UP000708208">
    <property type="component" value="Unassembled WGS sequence"/>
</dbReference>
<evidence type="ECO:0000256" key="2">
    <source>
        <dbReference type="ARBA" id="ARBA00010532"/>
    </source>
</evidence>
<keyword evidence="9" id="KW-0675">Receptor</keyword>
<organism evidence="12 13">
    <name type="scientific">Allacma fusca</name>
    <dbReference type="NCBI Taxonomy" id="39272"/>
    <lineage>
        <taxon>Eukaryota</taxon>
        <taxon>Metazoa</taxon>
        <taxon>Ecdysozoa</taxon>
        <taxon>Arthropoda</taxon>
        <taxon>Hexapoda</taxon>
        <taxon>Collembola</taxon>
        <taxon>Symphypleona</taxon>
        <taxon>Sminthuridae</taxon>
        <taxon>Allacma</taxon>
    </lineage>
</organism>
<feature type="non-terminal residue" evidence="12">
    <location>
        <position position="1"/>
    </location>
</feature>
<dbReference type="EMBL" id="CAJVCH010389135">
    <property type="protein sequence ID" value="CAG7817229.1"/>
    <property type="molecule type" value="Genomic_DNA"/>
</dbReference>
<keyword evidence="13" id="KW-1185">Reference proteome</keyword>
<evidence type="ECO:0000256" key="11">
    <source>
        <dbReference type="ARBA" id="ARBA00040645"/>
    </source>
</evidence>
<sequence>IRWGIVDPIVNAELSKRLRLEPGTQIWDIWTNVPIPIYMKFTFFNVTNPEEVIRGAKPIVEEIGPYVYEEKRRKIVLNVNDETVKYRPKTYYYFRHDMSYGTEDDNITMLNVPYVGIARIAWQVSKQPFVLEMLDDMLSDKGEQLFHTHSVRDFLFDGVSIENFMALLSFPGADAYDIKIPKRLQDGDFGFLDDKNGTADEVWVV</sequence>
<reference evidence="12" key="1">
    <citation type="submission" date="2021-06" db="EMBL/GenBank/DDBJ databases">
        <authorList>
            <person name="Hodson N. C."/>
            <person name="Mongue J. A."/>
            <person name="Jaron S. K."/>
        </authorList>
    </citation>
    <scope>NUCLEOTIDE SEQUENCE</scope>
</reference>
<evidence type="ECO:0000313" key="12">
    <source>
        <dbReference type="EMBL" id="CAG7817229.1"/>
    </source>
</evidence>
<feature type="non-terminal residue" evidence="12">
    <location>
        <position position="205"/>
    </location>
</feature>
<evidence type="ECO:0000256" key="5">
    <source>
        <dbReference type="ARBA" id="ARBA00022692"/>
    </source>
</evidence>
<dbReference type="AlphaFoldDB" id="A0A8J2PKJ5"/>
<dbReference type="PANTHER" id="PTHR11923:SF109">
    <property type="entry name" value="SENSORY NEURON MEMBRANE PROTEIN 2"/>
    <property type="match status" value="1"/>
</dbReference>
<dbReference type="GO" id="GO:0005044">
    <property type="term" value="F:scavenger receptor activity"/>
    <property type="evidence" value="ECO:0007669"/>
    <property type="project" value="TreeGrafter"/>
</dbReference>